<sequence length="187" mass="20928">MFVAVVAVAVEDRREAFEWEKREEVHVDRDLQTCAIPSIRLSHLRRSPPALLHPPLSSPACGWSLRRACSPPSQYPRENMVLQEGPIDGSLLTFQQSHRSHSIWANNGEPPVDSNTVKVRRTEARLKKLPPPPAPPVLQLIRQAGFGGVVDLPFISLDLGLMAALLERWRPETHSFHLRAGECTVTL</sequence>
<name>A0ACC0M3H8_RHOML</name>
<evidence type="ECO:0000313" key="1">
    <source>
        <dbReference type="EMBL" id="KAI8535321.1"/>
    </source>
</evidence>
<keyword evidence="2" id="KW-1185">Reference proteome</keyword>
<dbReference type="EMBL" id="CM046397">
    <property type="protein sequence ID" value="KAI8535321.1"/>
    <property type="molecule type" value="Genomic_DNA"/>
</dbReference>
<reference evidence="1" key="1">
    <citation type="submission" date="2022-02" db="EMBL/GenBank/DDBJ databases">
        <title>Plant Genome Project.</title>
        <authorList>
            <person name="Zhang R.-G."/>
        </authorList>
    </citation>
    <scope>NUCLEOTIDE SEQUENCE</scope>
    <source>
        <strain evidence="1">AT1</strain>
    </source>
</reference>
<gene>
    <name evidence="1" type="ORF">RHMOL_Rhmol10G0164900</name>
</gene>
<evidence type="ECO:0000313" key="2">
    <source>
        <dbReference type="Proteomes" id="UP001062846"/>
    </source>
</evidence>
<dbReference type="Proteomes" id="UP001062846">
    <property type="component" value="Chromosome 10"/>
</dbReference>
<organism evidence="1 2">
    <name type="scientific">Rhododendron molle</name>
    <name type="common">Chinese azalea</name>
    <name type="synonym">Azalea mollis</name>
    <dbReference type="NCBI Taxonomy" id="49168"/>
    <lineage>
        <taxon>Eukaryota</taxon>
        <taxon>Viridiplantae</taxon>
        <taxon>Streptophyta</taxon>
        <taxon>Embryophyta</taxon>
        <taxon>Tracheophyta</taxon>
        <taxon>Spermatophyta</taxon>
        <taxon>Magnoliopsida</taxon>
        <taxon>eudicotyledons</taxon>
        <taxon>Gunneridae</taxon>
        <taxon>Pentapetalae</taxon>
        <taxon>asterids</taxon>
        <taxon>Ericales</taxon>
        <taxon>Ericaceae</taxon>
        <taxon>Ericoideae</taxon>
        <taxon>Rhodoreae</taxon>
        <taxon>Rhododendron</taxon>
    </lineage>
</organism>
<protein>
    <submittedName>
        <fullName evidence="1">Uncharacterized protein</fullName>
    </submittedName>
</protein>
<proteinExistence type="predicted"/>
<accession>A0ACC0M3H8</accession>
<comment type="caution">
    <text evidence="1">The sequence shown here is derived from an EMBL/GenBank/DDBJ whole genome shotgun (WGS) entry which is preliminary data.</text>
</comment>